<dbReference type="InterPro" id="IPR036397">
    <property type="entry name" value="RNaseH_sf"/>
</dbReference>
<evidence type="ECO:0000313" key="6">
    <source>
        <dbReference type="Proteomes" id="UP000559027"/>
    </source>
</evidence>
<dbReference type="PANTHER" id="PTHR22891">
    <property type="entry name" value="EUKARYOTIC TRANSLATION INITIATION FACTOR 2C"/>
    <property type="match status" value="1"/>
</dbReference>
<dbReference type="Gene3D" id="2.170.260.10">
    <property type="entry name" value="paz domain"/>
    <property type="match status" value="1"/>
</dbReference>
<evidence type="ECO:0000313" key="5">
    <source>
        <dbReference type="EMBL" id="KAF5350531.1"/>
    </source>
</evidence>
<comment type="similarity">
    <text evidence="1">Belongs to the argonaute family.</text>
</comment>
<dbReference type="SMART" id="SM00949">
    <property type="entry name" value="PAZ"/>
    <property type="match status" value="1"/>
</dbReference>
<dbReference type="AlphaFoldDB" id="A0A8H5FVD1"/>
<name>A0A8H5FVD1_9AGAR</name>
<protein>
    <recommendedName>
        <fullName evidence="7">Argonaute-like protein</fullName>
    </recommendedName>
</protein>
<feature type="domain" description="Piwi" evidence="4">
    <location>
        <begin position="569"/>
        <end position="872"/>
    </location>
</feature>
<evidence type="ECO:0000256" key="2">
    <source>
        <dbReference type="SAM" id="MobiDB-lite"/>
    </source>
</evidence>
<dbReference type="Gene3D" id="3.30.420.10">
    <property type="entry name" value="Ribonuclease H-like superfamily/Ribonuclease H"/>
    <property type="match status" value="1"/>
</dbReference>
<dbReference type="PROSITE" id="PS50821">
    <property type="entry name" value="PAZ"/>
    <property type="match status" value="1"/>
</dbReference>
<reference evidence="5 6" key="1">
    <citation type="journal article" date="2020" name="ISME J.">
        <title>Uncovering the hidden diversity of litter-decomposition mechanisms in mushroom-forming fungi.</title>
        <authorList>
            <person name="Floudas D."/>
            <person name="Bentzer J."/>
            <person name="Ahren D."/>
            <person name="Johansson T."/>
            <person name="Persson P."/>
            <person name="Tunlid A."/>
        </authorList>
    </citation>
    <scope>NUCLEOTIDE SEQUENCE [LARGE SCALE GENOMIC DNA]</scope>
    <source>
        <strain evidence="5 6">CBS 146.42</strain>
    </source>
</reference>
<dbReference type="Pfam" id="PF02171">
    <property type="entry name" value="Piwi"/>
    <property type="match status" value="1"/>
</dbReference>
<dbReference type="Pfam" id="PF16486">
    <property type="entry name" value="ArgoN"/>
    <property type="match status" value="1"/>
</dbReference>
<dbReference type="InterPro" id="IPR045246">
    <property type="entry name" value="Piwi_ago-like"/>
</dbReference>
<dbReference type="EMBL" id="JAACJO010000014">
    <property type="protein sequence ID" value="KAF5350531.1"/>
    <property type="molecule type" value="Genomic_DNA"/>
</dbReference>
<dbReference type="InterPro" id="IPR032474">
    <property type="entry name" value="Argonaute_N"/>
</dbReference>
<evidence type="ECO:0000259" key="3">
    <source>
        <dbReference type="PROSITE" id="PS50821"/>
    </source>
</evidence>
<sequence length="917" mass="101283">MSSARGRGRGFPDRGRGGGQSSAPPGFRGRGGDRGRGRGRGPAPSIYSPPGRTTQIDARLRDKTQDELVQAFKNVKIDDNDLPLRPGYGESGRQVALRTNYFPISIPKGPFYEYKIDITPAAKVKRLKQRILELAEDTSVWQSTLTGSVAHDHSAKLVARQLLPQPLTISVPFYDEDEDPPAPGTPAKKEYTLTFEFVQELETDSLKRFIAGDPQYRDYDIMPIVSAFNLILAAYPTRSGGGGTMVGRNKFFLPGANPSMPLGGGLEAIRGFYSSVRTAHKQLMVNVNVCTTAFYKPGNLADALNEFMRLSFSARATAFVKGLRVRATHLGYRKTITKVAASTANSYRFDSGEFGEVSVAEYFLKKYKIKLRYPDLPLMDVGGQKTNLLPAELCEILPNQPFRGKLLEEHTAKMITYAANPPNNTPTLAAFGVGVGREMATVPGRILPPPRPKYRQNVDGADFKADKGSWNLKKVKFTRGVILENWAVLVIRDNNPTDEFKGPTDPDLKGILKGFADMCGVSGMIVKTQPTIAEVSVPPKSRATDPTRSQAIKAIREKMGSSFKVKPKLILVILSDGDRHIYAGMKRLCDVTIDVATVCVQSGKIRSGGPQYYANVALKINMKLGGVNHTLDATSLSWLKEKPTMLVGMDVTHPGLGSVKGTPSIAAVVASYDGDHAQFPASLRMQESKKEMITHLEDMMFERLKVYQSKNKQQLPDRVLVYRDGVSEGQFSIVIDQEKPLILNAFRRINIKYRPKLTIVICGKRHHTRFFPTEQKDADNKANPLPGSVTDRGITSVYHFDFYLQAHGSLQGSSKPTHYFVIHDEIGFTPDKIQALTNSVCYMFARASKSVSLVSPAYYADLACERGRCYLHELLQGIQKDGGTATSGDEQQVRKEADSYWGRGPTGPNIKDIMFYL</sequence>
<evidence type="ECO:0008006" key="7">
    <source>
        <dbReference type="Google" id="ProtNLM"/>
    </source>
</evidence>
<dbReference type="InterPro" id="IPR012337">
    <property type="entry name" value="RNaseH-like_sf"/>
</dbReference>
<dbReference type="SMART" id="SM01163">
    <property type="entry name" value="DUF1785"/>
    <property type="match status" value="1"/>
</dbReference>
<evidence type="ECO:0000259" key="4">
    <source>
        <dbReference type="PROSITE" id="PS50822"/>
    </source>
</evidence>
<feature type="region of interest" description="Disordered" evidence="2">
    <location>
        <begin position="1"/>
        <end position="55"/>
    </location>
</feature>
<feature type="domain" description="PAZ" evidence="3">
    <location>
        <begin position="303"/>
        <end position="398"/>
    </location>
</feature>
<dbReference type="GO" id="GO:0003723">
    <property type="term" value="F:RNA binding"/>
    <property type="evidence" value="ECO:0007669"/>
    <property type="project" value="InterPro"/>
</dbReference>
<dbReference type="CDD" id="cd04657">
    <property type="entry name" value="Piwi_ago-like"/>
    <property type="match status" value="1"/>
</dbReference>
<dbReference type="InterPro" id="IPR014811">
    <property type="entry name" value="ArgoL1"/>
</dbReference>
<dbReference type="Proteomes" id="UP000559027">
    <property type="component" value="Unassembled WGS sequence"/>
</dbReference>
<dbReference type="PROSITE" id="PS50822">
    <property type="entry name" value="PIWI"/>
    <property type="match status" value="1"/>
</dbReference>
<dbReference type="InterPro" id="IPR003165">
    <property type="entry name" value="Piwi"/>
</dbReference>
<keyword evidence="6" id="KW-1185">Reference proteome</keyword>
<gene>
    <name evidence="5" type="ORF">D9756_008708</name>
</gene>
<dbReference type="Pfam" id="PF02170">
    <property type="entry name" value="PAZ"/>
    <property type="match status" value="1"/>
</dbReference>
<evidence type="ECO:0000256" key="1">
    <source>
        <dbReference type="RuleBase" id="RU361178"/>
    </source>
</evidence>
<organism evidence="5 6">
    <name type="scientific">Leucocoprinus leucothites</name>
    <dbReference type="NCBI Taxonomy" id="201217"/>
    <lineage>
        <taxon>Eukaryota</taxon>
        <taxon>Fungi</taxon>
        <taxon>Dikarya</taxon>
        <taxon>Basidiomycota</taxon>
        <taxon>Agaricomycotina</taxon>
        <taxon>Agaricomycetes</taxon>
        <taxon>Agaricomycetidae</taxon>
        <taxon>Agaricales</taxon>
        <taxon>Agaricineae</taxon>
        <taxon>Agaricaceae</taxon>
        <taxon>Leucocoprinus</taxon>
    </lineage>
</organism>
<dbReference type="Pfam" id="PF16488">
    <property type="entry name" value="ArgoL2"/>
    <property type="match status" value="1"/>
</dbReference>
<accession>A0A8H5FVD1</accession>
<dbReference type="SUPFAM" id="SSF53098">
    <property type="entry name" value="Ribonuclease H-like"/>
    <property type="match status" value="1"/>
</dbReference>
<dbReference type="InterPro" id="IPR003100">
    <property type="entry name" value="PAZ_dom"/>
</dbReference>
<dbReference type="Pfam" id="PF08699">
    <property type="entry name" value="ArgoL1"/>
    <property type="match status" value="1"/>
</dbReference>
<proteinExistence type="inferred from homology"/>
<comment type="caution">
    <text evidence="5">The sequence shown here is derived from an EMBL/GenBank/DDBJ whole genome shotgun (WGS) entry which is preliminary data.</text>
</comment>
<dbReference type="InterPro" id="IPR032472">
    <property type="entry name" value="ArgoL2"/>
</dbReference>
<feature type="region of interest" description="Disordered" evidence="2">
    <location>
        <begin position="881"/>
        <end position="905"/>
    </location>
</feature>
<dbReference type="SUPFAM" id="SSF101690">
    <property type="entry name" value="PAZ domain"/>
    <property type="match status" value="1"/>
</dbReference>
<dbReference type="InterPro" id="IPR036085">
    <property type="entry name" value="PAZ_dom_sf"/>
</dbReference>
<dbReference type="OrthoDB" id="10252740at2759"/>
<dbReference type="CDD" id="cd02846">
    <property type="entry name" value="PAZ_argonaute_like"/>
    <property type="match status" value="1"/>
</dbReference>
<dbReference type="SMART" id="SM00950">
    <property type="entry name" value="Piwi"/>
    <property type="match status" value="1"/>
</dbReference>
<dbReference type="Gene3D" id="3.40.50.2300">
    <property type="match status" value="1"/>
</dbReference>